<dbReference type="STRING" id="1109443.G4U331"/>
<dbReference type="Pfam" id="PF04707">
    <property type="entry name" value="PRELI"/>
    <property type="match status" value="1"/>
</dbReference>
<dbReference type="FunCoup" id="G4U331">
    <property type="interactions" value="229"/>
</dbReference>
<name>G4U331_SERID</name>
<comment type="caution">
    <text evidence="2">The sequence shown here is derived from an EMBL/GenBank/DDBJ whole genome shotgun (WGS) entry which is preliminary data.</text>
</comment>
<evidence type="ECO:0000313" key="2">
    <source>
        <dbReference type="EMBL" id="CCA77928.1"/>
    </source>
</evidence>
<dbReference type="PANTHER" id="PTHR11158">
    <property type="entry name" value="MSF1/PX19 RELATED"/>
    <property type="match status" value="1"/>
</dbReference>
<sequence>MVSFFSQSFYYDHPWTLVHMGVWRKYPNPQSAHVVSVDVLDRTVDPSTGIVRTERVIGCTQKAPRWVVKILGGTTDAYVREVSHLDPRTGETHVTSVNLSLSQYLTVLEHISYKPCPTMPTQRTLFTQTAEIQARIAGWRPLQERFELWSLETFNKNAQKGREGFEHVLSLLRESRRQGRLEQ</sequence>
<dbReference type="InParanoid" id="G4U331"/>
<dbReference type="Proteomes" id="UP000007148">
    <property type="component" value="Unassembled WGS sequence"/>
</dbReference>
<keyword evidence="3" id="KW-1185">Reference proteome</keyword>
<dbReference type="eggNOG" id="KOG3336">
    <property type="taxonomic scope" value="Eukaryota"/>
</dbReference>
<dbReference type="HOGENOM" id="CLU_067902_1_1_1"/>
<protein>
    <submittedName>
        <fullName evidence="2">Related to protein involved in intramitochondrial protein sorting</fullName>
    </submittedName>
</protein>
<dbReference type="PROSITE" id="PS50904">
    <property type="entry name" value="PRELI_MSF1"/>
    <property type="match status" value="1"/>
</dbReference>
<organism evidence="2 3">
    <name type="scientific">Serendipita indica (strain DSM 11827)</name>
    <name type="common">Root endophyte fungus</name>
    <name type="synonym">Piriformospora indica</name>
    <dbReference type="NCBI Taxonomy" id="1109443"/>
    <lineage>
        <taxon>Eukaryota</taxon>
        <taxon>Fungi</taxon>
        <taxon>Dikarya</taxon>
        <taxon>Basidiomycota</taxon>
        <taxon>Agaricomycotina</taxon>
        <taxon>Agaricomycetes</taxon>
        <taxon>Sebacinales</taxon>
        <taxon>Serendipitaceae</taxon>
        <taxon>Serendipita</taxon>
    </lineage>
</organism>
<dbReference type="InterPro" id="IPR037365">
    <property type="entry name" value="Slowmo/Ups"/>
</dbReference>
<accession>G4U331</accession>
<reference evidence="2 3" key="1">
    <citation type="journal article" date="2011" name="PLoS Pathog.">
        <title>Endophytic Life Strategies Decoded by Genome and Transcriptome Analyses of the Mutualistic Root Symbiont Piriformospora indica.</title>
        <authorList>
            <person name="Zuccaro A."/>
            <person name="Lahrmann U."/>
            <person name="Guldener U."/>
            <person name="Langen G."/>
            <person name="Pfiffi S."/>
            <person name="Biedenkopf D."/>
            <person name="Wong P."/>
            <person name="Samans B."/>
            <person name="Grimm C."/>
            <person name="Basiewicz M."/>
            <person name="Murat C."/>
            <person name="Martin F."/>
            <person name="Kogel K.H."/>
        </authorList>
    </citation>
    <scope>NUCLEOTIDE SEQUENCE [LARGE SCALE GENOMIC DNA]</scope>
    <source>
        <strain evidence="2 3">DSM 11827</strain>
    </source>
</reference>
<dbReference type="OrthoDB" id="407630at2759"/>
<gene>
    <name evidence="2" type="ORF">PIIN_00642</name>
</gene>
<dbReference type="InterPro" id="IPR006797">
    <property type="entry name" value="PRELI/MSF1_dom"/>
</dbReference>
<evidence type="ECO:0000313" key="3">
    <source>
        <dbReference type="Proteomes" id="UP000007148"/>
    </source>
</evidence>
<proteinExistence type="predicted"/>
<evidence type="ECO:0000259" key="1">
    <source>
        <dbReference type="PROSITE" id="PS50904"/>
    </source>
</evidence>
<dbReference type="AlphaFoldDB" id="G4U331"/>
<dbReference type="EMBL" id="CAFZ01001878">
    <property type="protein sequence ID" value="CCA77928.1"/>
    <property type="molecule type" value="Genomic_DNA"/>
</dbReference>
<dbReference type="GO" id="GO:0005758">
    <property type="term" value="C:mitochondrial intermembrane space"/>
    <property type="evidence" value="ECO:0007669"/>
    <property type="project" value="InterPro"/>
</dbReference>
<feature type="domain" description="PRELI/MSF1" evidence="1">
    <location>
        <begin position="2"/>
        <end position="177"/>
    </location>
</feature>
<dbReference type="OMA" id="YCPWNEK"/>